<proteinExistence type="predicted"/>
<evidence type="ECO:0000313" key="3">
    <source>
        <dbReference type="EMBL" id="KAJ8380083.1"/>
    </source>
</evidence>
<dbReference type="SMART" id="SM00137">
    <property type="entry name" value="MAM"/>
    <property type="match status" value="1"/>
</dbReference>
<comment type="caution">
    <text evidence="3">The sequence shown here is derived from an EMBL/GenBank/DDBJ whole genome shotgun (WGS) entry which is preliminary data.</text>
</comment>
<dbReference type="InterPro" id="IPR000998">
    <property type="entry name" value="MAM_dom"/>
</dbReference>
<protein>
    <recommendedName>
        <fullName evidence="2">MAM domain-containing protein</fullName>
    </recommendedName>
</protein>
<dbReference type="Pfam" id="PF18802">
    <property type="entry name" value="CxC1"/>
    <property type="match status" value="1"/>
</dbReference>
<dbReference type="PROSITE" id="PS50060">
    <property type="entry name" value="MAM_2"/>
    <property type="match status" value="1"/>
</dbReference>
<feature type="domain" description="MAM" evidence="2">
    <location>
        <begin position="149"/>
        <end position="315"/>
    </location>
</feature>
<keyword evidence="4" id="KW-1185">Reference proteome</keyword>
<name>A0A9Q1JBY3_SYNKA</name>
<evidence type="ECO:0000256" key="1">
    <source>
        <dbReference type="SAM" id="MobiDB-lite"/>
    </source>
</evidence>
<dbReference type="OrthoDB" id="6155811at2759"/>
<accession>A0A9Q1JBY3</accession>
<evidence type="ECO:0000313" key="4">
    <source>
        <dbReference type="Proteomes" id="UP001152622"/>
    </source>
</evidence>
<dbReference type="GO" id="GO:0016020">
    <property type="term" value="C:membrane"/>
    <property type="evidence" value="ECO:0007669"/>
    <property type="project" value="InterPro"/>
</dbReference>
<dbReference type="SUPFAM" id="SSF49899">
    <property type="entry name" value="Concanavalin A-like lectins/glucanases"/>
    <property type="match status" value="1"/>
</dbReference>
<evidence type="ECO:0000259" key="2">
    <source>
        <dbReference type="PROSITE" id="PS50060"/>
    </source>
</evidence>
<dbReference type="Pfam" id="PF00629">
    <property type="entry name" value="MAM"/>
    <property type="match status" value="1"/>
</dbReference>
<dbReference type="CDD" id="cd06263">
    <property type="entry name" value="MAM"/>
    <property type="match status" value="1"/>
</dbReference>
<gene>
    <name evidence="3" type="ORF">SKAU_G00008610</name>
</gene>
<sequence>MFCECESEPCTLVRYGLWPATAEKPQTAYSISLLELLLSLSMECQVSVEGFCNAMRWKNSLYLSEVNTLHKGLVGEAIARFHHHYFRQRTFRDLCAQVDDGTPCPACPKKAPPSPTWSRPRPLHPPQADSTRPEGGANPPPPRPSFLSGLCDFEHNLCGWTHDSLHRPQLGPAQRRVPLPDRAPARTSLWAPMISGTTCTSRRAPRPRGSGARLVSPEVSPETGPVCLRFSYQLRGEGVGTLRILLRDTDQDETLLWALKGDRGPTWKEGRTILPRSPKEFQVVMEGFFDHSNRGHIWLDNIHISSSTPLEQCTQPSNLI</sequence>
<dbReference type="Proteomes" id="UP001152622">
    <property type="component" value="Chromosome 1"/>
</dbReference>
<dbReference type="InterPro" id="IPR041320">
    <property type="entry name" value="CxC1"/>
</dbReference>
<feature type="region of interest" description="Disordered" evidence="1">
    <location>
        <begin position="106"/>
        <end position="145"/>
    </location>
</feature>
<dbReference type="InterPro" id="IPR051560">
    <property type="entry name" value="MAM_domain-containing"/>
</dbReference>
<dbReference type="Gene3D" id="2.60.120.200">
    <property type="match status" value="1"/>
</dbReference>
<dbReference type="InterPro" id="IPR013320">
    <property type="entry name" value="ConA-like_dom_sf"/>
</dbReference>
<dbReference type="PANTHER" id="PTHR23282">
    <property type="entry name" value="APICAL ENDOSOMAL GLYCOPROTEIN PRECURSOR"/>
    <property type="match status" value="1"/>
</dbReference>
<feature type="region of interest" description="Disordered" evidence="1">
    <location>
        <begin position="197"/>
        <end position="218"/>
    </location>
</feature>
<dbReference type="PANTHER" id="PTHR23282:SF101">
    <property type="entry name" value="MAM DOMAIN-CONTAINING PROTEIN"/>
    <property type="match status" value="1"/>
</dbReference>
<organism evidence="3 4">
    <name type="scientific">Synaphobranchus kaupii</name>
    <name type="common">Kaup's arrowtooth eel</name>
    <dbReference type="NCBI Taxonomy" id="118154"/>
    <lineage>
        <taxon>Eukaryota</taxon>
        <taxon>Metazoa</taxon>
        <taxon>Chordata</taxon>
        <taxon>Craniata</taxon>
        <taxon>Vertebrata</taxon>
        <taxon>Euteleostomi</taxon>
        <taxon>Actinopterygii</taxon>
        <taxon>Neopterygii</taxon>
        <taxon>Teleostei</taxon>
        <taxon>Anguilliformes</taxon>
        <taxon>Synaphobranchidae</taxon>
        <taxon>Synaphobranchus</taxon>
    </lineage>
</organism>
<reference evidence="3" key="1">
    <citation type="journal article" date="2023" name="Science">
        <title>Genome structures resolve the early diversification of teleost fishes.</title>
        <authorList>
            <person name="Parey E."/>
            <person name="Louis A."/>
            <person name="Montfort J."/>
            <person name="Bouchez O."/>
            <person name="Roques C."/>
            <person name="Iampietro C."/>
            <person name="Lluch J."/>
            <person name="Castinel A."/>
            <person name="Donnadieu C."/>
            <person name="Desvignes T."/>
            <person name="Floi Bucao C."/>
            <person name="Jouanno E."/>
            <person name="Wen M."/>
            <person name="Mejri S."/>
            <person name="Dirks R."/>
            <person name="Jansen H."/>
            <person name="Henkel C."/>
            <person name="Chen W.J."/>
            <person name="Zahm M."/>
            <person name="Cabau C."/>
            <person name="Klopp C."/>
            <person name="Thompson A.W."/>
            <person name="Robinson-Rechavi M."/>
            <person name="Braasch I."/>
            <person name="Lecointre G."/>
            <person name="Bobe J."/>
            <person name="Postlethwait J.H."/>
            <person name="Berthelot C."/>
            <person name="Roest Crollius H."/>
            <person name="Guiguen Y."/>
        </authorList>
    </citation>
    <scope>NUCLEOTIDE SEQUENCE</scope>
    <source>
        <strain evidence="3">WJC10195</strain>
    </source>
</reference>
<dbReference type="AlphaFoldDB" id="A0A9Q1JBY3"/>
<dbReference type="EMBL" id="JAINUF010000001">
    <property type="protein sequence ID" value="KAJ8380083.1"/>
    <property type="molecule type" value="Genomic_DNA"/>
</dbReference>